<name>A0A2Z7AG83_9LAMI</name>
<evidence type="ECO:0000313" key="1">
    <source>
        <dbReference type="EMBL" id="KZV20676.1"/>
    </source>
</evidence>
<keyword evidence="2" id="KW-1185">Reference proteome</keyword>
<organism evidence="1 2">
    <name type="scientific">Dorcoceras hygrometricum</name>
    <dbReference type="NCBI Taxonomy" id="472368"/>
    <lineage>
        <taxon>Eukaryota</taxon>
        <taxon>Viridiplantae</taxon>
        <taxon>Streptophyta</taxon>
        <taxon>Embryophyta</taxon>
        <taxon>Tracheophyta</taxon>
        <taxon>Spermatophyta</taxon>
        <taxon>Magnoliopsida</taxon>
        <taxon>eudicotyledons</taxon>
        <taxon>Gunneridae</taxon>
        <taxon>Pentapetalae</taxon>
        <taxon>asterids</taxon>
        <taxon>lamiids</taxon>
        <taxon>Lamiales</taxon>
        <taxon>Gesneriaceae</taxon>
        <taxon>Didymocarpoideae</taxon>
        <taxon>Trichosporeae</taxon>
        <taxon>Loxocarpinae</taxon>
        <taxon>Dorcoceras</taxon>
    </lineage>
</organism>
<reference evidence="1 2" key="1">
    <citation type="journal article" date="2015" name="Proc. Natl. Acad. Sci. U.S.A.">
        <title>The resurrection genome of Boea hygrometrica: A blueprint for survival of dehydration.</title>
        <authorList>
            <person name="Xiao L."/>
            <person name="Yang G."/>
            <person name="Zhang L."/>
            <person name="Yang X."/>
            <person name="Zhao S."/>
            <person name="Ji Z."/>
            <person name="Zhou Q."/>
            <person name="Hu M."/>
            <person name="Wang Y."/>
            <person name="Chen M."/>
            <person name="Xu Y."/>
            <person name="Jin H."/>
            <person name="Xiao X."/>
            <person name="Hu G."/>
            <person name="Bao F."/>
            <person name="Hu Y."/>
            <person name="Wan P."/>
            <person name="Li L."/>
            <person name="Deng X."/>
            <person name="Kuang T."/>
            <person name="Xiang C."/>
            <person name="Zhu J.K."/>
            <person name="Oliver M.J."/>
            <person name="He Y."/>
        </authorList>
    </citation>
    <scope>NUCLEOTIDE SEQUENCE [LARGE SCALE GENOMIC DNA]</scope>
    <source>
        <strain evidence="2">cv. XS01</strain>
    </source>
</reference>
<dbReference type="EMBL" id="KV015581">
    <property type="protein sequence ID" value="KZV20676.1"/>
    <property type="molecule type" value="Genomic_DNA"/>
</dbReference>
<sequence length="155" mass="17288">MSLFDLQDVCIAVGSLAMLDLPMVVDLIGIYVLKGPYCLLTKTNWFLQTLSVIPRGSWGDVSRRFTMIRWAMQIDGGRLNPVVDLNGGSTAAYREEPDFPCDFWLEPGASTPARSGIRIRHRMPTVCLSARIAQPDEYWNCCNTNQIVDLCVVGC</sequence>
<dbReference type="AlphaFoldDB" id="A0A2Z7AG83"/>
<accession>A0A2Z7AG83</accession>
<gene>
    <name evidence="1" type="ORF">F511_30650</name>
</gene>
<evidence type="ECO:0000313" key="2">
    <source>
        <dbReference type="Proteomes" id="UP000250235"/>
    </source>
</evidence>
<proteinExistence type="predicted"/>
<protein>
    <submittedName>
        <fullName evidence="1">Uncharacterized protein</fullName>
    </submittedName>
</protein>
<dbReference type="Proteomes" id="UP000250235">
    <property type="component" value="Unassembled WGS sequence"/>
</dbReference>